<sequence>MEFELRELGLTTSNKVVKIVLVNIFILATTYVGYKYLPAVLHLNLQGSGKLIAIIASGPAIALFATIHIGLRQQRIFAVGVAGIKFGDPISGIQSYSWDDITRLNLSHDTKILRLVSDSLDIEETIPLRKFGITALQYKRVLDLSSACLTK</sequence>
<feature type="transmembrane region" description="Helical" evidence="1">
    <location>
        <begin position="16"/>
        <end position="37"/>
    </location>
</feature>
<evidence type="ECO:0000313" key="3">
    <source>
        <dbReference type="Proteomes" id="UP001231109"/>
    </source>
</evidence>
<comment type="caution">
    <text evidence="2">The sequence shown here is derived from an EMBL/GenBank/DDBJ whole genome shotgun (WGS) entry which is preliminary data.</text>
</comment>
<protein>
    <submittedName>
        <fullName evidence="2">Uncharacterized protein</fullName>
    </submittedName>
</protein>
<accession>A0ABT9I584</accession>
<dbReference type="EMBL" id="JAPJDZ010000195">
    <property type="protein sequence ID" value="MDP5138550.1"/>
    <property type="molecule type" value="Genomic_DNA"/>
</dbReference>
<keyword evidence="3" id="KW-1185">Reference proteome</keyword>
<feature type="transmembrane region" description="Helical" evidence="1">
    <location>
        <begin position="49"/>
        <end position="71"/>
    </location>
</feature>
<reference evidence="2 3" key="1">
    <citation type="submission" date="2022-11" db="EMBL/GenBank/DDBJ databases">
        <title>Viruses from the air-sea interface of a natural surface slick.</title>
        <authorList>
            <person name="Rahlff J."/>
            <person name="Holmfeldt K."/>
        </authorList>
    </citation>
    <scope>NUCLEOTIDE SEQUENCE [LARGE SCALE GENOMIC DNA]</scope>
    <source>
        <strain evidence="2 3">SMS4</strain>
    </source>
</reference>
<gene>
    <name evidence="2" type="ORF">ORJ04_21620</name>
</gene>
<dbReference type="Proteomes" id="UP001231109">
    <property type="component" value="Unassembled WGS sequence"/>
</dbReference>
<proteinExistence type="predicted"/>
<name>A0ABT9I584_9GAMM</name>
<keyword evidence="1" id="KW-0812">Transmembrane</keyword>
<evidence type="ECO:0000313" key="2">
    <source>
        <dbReference type="EMBL" id="MDP5138550.1"/>
    </source>
</evidence>
<keyword evidence="1" id="KW-1133">Transmembrane helix</keyword>
<keyword evidence="1" id="KW-0472">Membrane</keyword>
<evidence type="ECO:0000256" key="1">
    <source>
        <dbReference type="SAM" id="Phobius"/>
    </source>
</evidence>
<dbReference type="RefSeq" id="WP_305977667.1">
    <property type="nucleotide sequence ID" value="NZ_JAPJDZ010000195.1"/>
</dbReference>
<organism evidence="2 3">
    <name type="scientific">Rheinheimera baltica</name>
    <dbReference type="NCBI Taxonomy" id="67576"/>
    <lineage>
        <taxon>Bacteria</taxon>
        <taxon>Pseudomonadati</taxon>
        <taxon>Pseudomonadota</taxon>
        <taxon>Gammaproteobacteria</taxon>
        <taxon>Chromatiales</taxon>
        <taxon>Chromatiaceae</taxon>
        <taxon>Rheinheimera</taxon>
    </lineage>
</organism>